<feature type="region of interest" description="Disordered" evidence="1">
    <location>
        <begin position="69"/>
        <end position="112"/>
    </location>
</feature>
<organism evidence="3 4">
    <name type="scientific">Cedecea davisae DSM 4568</name>
    <dbReference type="NCBI Taxonomy" id="566551"/>
    <lineage>
        <taxon>Bacteria</taxon>
        <taxon>Pseudomonadati</taxon>
        <taxon>Pseudomonadota</taxon>
        <taxon>Gammaproteobacteria</taxon>
        <taxon>Enterobacterales</taxon>
        <taxon>Enterobacteriaceae</taxon>
        <taxon>Cedecea</taxon>
    </lineage>
</organism>
<feature type="signal peptide" evidence="2">
    <location>
        <begin position="1"/>
        <end position="25"/>
    </location>
</feature>
<dbReference type="InterPro" id="IPR009468">
    <property type="entry name" value="DUF1090"/>
</dbReference>
<evidence type="ECO:0008006" key="5">
    <source>
        <dbReference type="Google" id="ProtNLM"/>
    </source>
</evidence>
<gene>
    <name evidence="3" type="ORF">HMPREF0201_00316</name>
</gene>
<dbReference type="STRING" id="566551.HMPREF0201_00316"/>
<reference evidence="3 4" key="1">
    <citation type="submission" date="2013-04" db="EMBL/GenBank/DDBJ databases">
        <authorList>
            <person name="Weinstock G."/>
            <person name="Sodergren E."/>
            <person name="Lobos E.A."/>
            <person name="Fulton L."/>
            <person name="Fulton R."/>
            <person name="Courtney L."/>
            <person name="Fronick C."/>
            <person name="O'Laughlin M."/>
            <person name="Godfrey J."/>
            <person name="Wilson R.M."/>
            <person name="Miner T."/>
            <person name="Farmer C."/>
            <person name="Delehaunty K."/>
            <person name="Cordes M."/>
            <person name="Minx P."/>
            <person name="Tomlinson C."/>
            <person name="Chen J."/>
            <person name="Wollam A."/>
            <person name="Pepin K.H."/>
            <person name="Palsikar V.B."/>
            <person name="Zhang X."/>
            <person name="Suruliraj S."/>
            <person name="Perna N.T."/>
            <person name="Plunkett G."/>
            <person name="Warren W."/>
            <person name="Mitreva M."/>
            <person name="Mardis E.R."/>
            <person name="Wilson R.K."/>
        </authorList>
    </citation>
    <scope>NUCLEOTIDE SEQUENCE [LARGE SCALE GENOMIC DNA]</scope>
    <source>
        <strain evidence="3 4">DSM 4568</strain>
    </source>
</reference>
<dbReference type="PATRIC" id="fig|566551.4.peg.292"/>
<proteinExistence type="predicted"/>
<accession>S3J5W2</accession>
<dbReference type="EMBL" id="ATDT01000003">
    <property type="protein sequence ID" value="EPF20585.1"/>
    <property type="molecule type" value="Genomic_DNA"/>
</dbReference>
<dbReference type="Proteomes" id="UP000014585">
    <property type="component" value="Unassembled WGS sequence"/>
</dbReference>
<protein>
    <recommendedName>
        <fullName evidence="5">Protein YqjC</fullName>
    </recommendedName>
</protein>
<sequence length="127" mass="14528">MEGQIMKYRTVLALALLTLTSAAQAASLCGEKEQDIQREIGYAEKHNNQHRIDGLKKALSEVRANCSDSSLRAEHQKKITHQKEEIEERRADLNEARQKGDPEKIAKREKKLAEAEDELKALEKRDY</sequence>
<dbReference type="HOGENOM" id="CLU_139075_0_0_6"/>
<evidence type="ECO:0000256" key="2">
    <source>
        <dbReference type="SAM" id="SignalP"/>
    </source>
</evidence>
<keyword evidence="2" id="KW-0732">Signal</keyword>
<feature type="compositionally biased region" description="Basic and acidic residues" evidence="1">
    <location>
        <begin position="71"/>
        <end position="112"/>
    </location>
</feature>
<comment type="caution">
    <text evidence="3">The sequence shown here is derived from an EMBL/GenBank/DDBJ whole genome shotgun (WGS) entry which is preliminary data.</text>
</comment>
<dbReference type="AlphaFoldDB" id="S3J5W2"/>
<evidence type="ECO:0000313" key="3">
    <source>
        <dbReference type="EMBL" id="EPF20585.1"/>
    </source>
</evidence>
<evidence type="ECO:0000256" key="1">
    <source>
        <dbReference type="SAM" id="MobiDB-lite"/>
    </source>
</evidence>
<name>S3J5W2_9ENTR</name>
<feature type="chain" id="PRO_5004522104" description="Protein YqjC" evidence="2">
    <location>
        <begin position="26"/>
        <end position="127"/>
    </location>
</feature>
<dbReference type="Pfam" id="PF06476">
    <property type="entry name" value="DUF1090"/>
    <property type="match status" value="1"/>
</dbReference>
<evidence type="ECO:0000313" key="4">
    <source>
        <dbReference type="Proteomes" id="UP000014585"/>
    </source>
</evidence>